<dbReference type="InterPro" id="IPR050109">
    <property type="entry name" value="HTH-type_TetR-like_transc_reg"/>
</dbReference>
<proteinExistence type="predicted"/>
<keyword evidence="2 4" id="KW-0238">DNA-binding</keyword>
<dbReference type="Proteomes" id="UP000323708">
    <property type="component" value="Unassembled WGS sequence"/>
</dbReference>
<dbReference type="SUPFAM" id="SSF46689">
    <property type="entry name" value="Homeodomain-like"/>
    <property type="match status" value="1"/>
</dbReference>
<evidence type="ECO:0000256" key="3">
    <source>
        <dbReference type="ARBA" id="ARBA00023163"/>
    </source>
</evidence>
<gene>
    <name evidence="6" type="ORF">F0M18_01225</name>
</gene>
<accession>A0A5B0X6X0</accession>
<evidence type="ECO:0000256" key="2">
    <source>
        <dbReference type="ARBA" id="ARBA00023125"/>
    </source>
</evidence>
<dbReference type="InterPro" id="IPR001647">
    <property type="entry name" value="HTH_TetR"/>
</dbReference>
<dbReference type="Gene3D" id="1.10.357.10">
    <property type="entry name" value="Tetracycline Repressor, domain 2"/>
    <property type="match status" value="1"/>
</dbReference>
<keyword evidence="1" id="KW-0805">Transcription regulation</keyword>
<organism evidence="6 7">
    <name type="scientific">Pseudohalioglobus sediminis</name>
    <dbReference type="NCBI Taxonomy" id="2606449"/>
    <lineage>
        <taxon>Bacteria</taxon>
        <taxon>Pseudomonadati</taxon>
        <taxon>Pseudomonadota</taxon>
        <taxon>Gammaproteobacteria</taxon>
        <taxon>Cellvibrionales</taxon>
        <taxon>Halieaceae</taxon>
        <taxon>Pseudohalioglobus</taxon>
    </lineage>
</organism>
<reference evidence="6 7" key="1">
    <citation type="submission" date="2019-09" db="EMBL/GenBank/DDBJ databases">
        <authorList>
            <person name="Chen X.-Y."/>
        </authorList>
    </citation>
    <scope>NUCLEOTIDE SEQUENCE [LARGE SCALE GENOMIC DNA]</scope>
    <source>
        <strain evidence="6 7">NY5</strain>
    </source>
</reference>
<feature type="DNA-binding region" description="H-T-H motif" evidence="4">
    <location>
        <begin position="36"/>
        <end position="55"/>
    </location>
</feature>
<dbReference type="Pfam" id="PF00440">
    <property type="entry name" value="TetR_N"/>
    <property type="match status" value="1"/>
</dbReference>
<dbReference type="PANTHER" id="PTHR30055:SF234">
    <property type="entry name" value="HTH-TYPE TRANSCRIPTIONAL REGULATOR BETI"/>
    <property type="match status" value="1"/>
</dbReference>
<keyword evidence="3" id="KW-0804">Transcription</keyword>
<comment type="caution">
    <text evidence="6">The sequence shown here is derived from an EMBL/GenBank/DDBJ whole genome shotgun (WGS) entry which is preliminary data.</text>
</comment>
<dbReference type="GO" id="GO:0000976">
    <property type="term" value="F:transcription cis-regulatory region binding"/>
    <property type="evidence" value="ECO:0007669"/>
    <property type="project" value="TreeGrafter"/>
</dbReference>
<sequence>MSAGQFTAVDHNDPMIGRILDAAEECIRRYGIRRTSVGEVARVGKMSRGTIYRYFGDKDSLVQSVFARLQEAFLNRTESAMEKLPTLVDKVTYAVVMGRKDAAEGIYASLAQTEPETVAMMYLSPGFYARSVAFWPPHIEQARDAGEIAGQVDTRFATDVVMRFAVSMVLFPDMGLELTSKAKIRAYLERVLGSGLG</sequence>
<dbReference type="RefSeq" id="WP_149609560.1">
    <property type="nucleotide sequence ID" value="NZ_VTUX01000001.1"/>
</dbReference>
<dbReference type="PANTHER" id="PTHR30055">
    <property type="entry name" value="HTH-TYPE TRANSCRIPTIONAL REGULATOR RUTR"/>
    <property type="match status" value="1"/>
</dbReference>
<name>A0A5B0X6X0_9GAMM</name>
<dbReference type="PROSITE" id="PS50977">
    <property type="entry name" value="HTH_TETR_2"/>
    <property type="match status" value="1"/>
</dbReference>
<evidence type="ECO:0000256" key="4">
    <source>
        <dbReference type="PROSITE-ProRule" id="PRU00335"/>
    </source>
</evidence>
<dbReference type="EMBL" id="VTUX01000001">
    <property type="protein sequence ID" value="KAA1194091.1"/>
    <property type="molecule type" value="Genomic_DNA"/>
</dbReference>
<keyword evidence="7" id="KW-1185">Reference proteome</keyword>
<evidence type="ECO:0000259" key="5">
    <source>
        <dbReference type="PROSITE" id="PS50977"/>
    </source>
</evidence>
<protein>
    <submittedName>
        <fullName evidence="6">TetR/AcrR family transcriptional regulator</fullName>
    </submittedName>
</protein>
<evidence type="ECO:0000256" key="1">
    <source>
        <dbReference type="ARBA" id="ARBA00023015"/>
    </source>
</evidence>
<evidence type="ECO:0000313" key="6">
    <source>
        <dbReference type="EMBL" id="KAA1194091.1"/>
    </source>
</evidence>
<dbReference type="PRINTS" id="PR00455">
    <property type="entry name" value="HTHTETR"/>
</dbReference>
<dbReference type="InterPro" id="IPR009057">
    <property type="entry name" value="Homeodomain-like_sf"/>
</dbReference>
<dbReference type="AlphaFoldDB" id="A0A5B0X6X0"/>
<dbReference type="GO" id="GO:0003700">
    <property type="term" value="F:DNA-binding transcription factor activity"/>
    <property type="evidence" value="ECO:0007669"/>
    <property type="project" value="TreeGrafter"/>
</dbReference>
<feature type="domain" description="HTH tetR-type" evidence="5">
    <location>
        <begin position="13"/>
        <end position="73"/>
    </location>
</feature>
<evidence type="ECO:0000313" key="7">
    <source>
        <dbReference type="Proteomes" id="UP000323708"/>
    </source>
</evidence>